<dbReference type="Proteomes" id="UP000293852">
    <property type="component" value="Unassembled WGS sequence"/>
</dbReference>
<dbReference type="GO" id="GO:0004553">
    <property type="term" value="F:hydrolase activity, hydrolyzing O-glycosyl compounds"/>
    <property type="evidence" value="ECO:0007669"/>
    <property type="project" value="InterPro"/>
</dbReference>
<dbReference type="InterPro" id="IPR013783">
    <property type="entry name" value="Ig-like_fold"/>
</dbReference>
<dbReference type="Gene3D" id="2.60.40.10">
    <property type="entry name" value="Immunoglobulins"/>
    <property type="match status" value="1"/>
</dbReference>
<comment type="similarity">
    <text evidence="1">Belongs to the glycosyl hydrolase 13 family.</text>
</comment>
<comment type="caution">
    <text evidence="5">The sequence shown here is derived from an EMBL/GenBank/DDBJ whole genome shotgun (WGS) entry which is preliminary data.</text>
</comment>
<dbReference type="SMART" id="SM00642">
    <property type="entry name" value="Aamy"/>
    <property type="match status" value="1"/>
</dbReference>
<reference evidence="5 6" key="1">
    <citation type="submission" date="2019-02" db="EMBL/GenBank/DDBJ databases">
        <title>Sequencing the genomes of 1000 actinobacteria strains.</title>
        <authorList>
            <person name="Klenk H.-P."/>
        </authorList>
    </citation>
    <scope>NUCLEOTIDE SEQUENCE [LARGE SCALE GENOMIC DNA]</scope>
    <source>
        <strain evidence="5 6">DSM 16932</strain>
    </source>
</reference>
<dbReference type="InterPro" id="IPR004193">
    <property type="entry name" value="Glyco_hydro_13_N"/>
</dbReference>
<dbReference type="InterPro" id="IPR013780">
    <property type="entry name" value="Glyco_hydro_b"/>
</dbReference>
<evidence type="ECO:0000313" key="5">
    <source>
        <dbReference type="EMBL" id="RZS62004.1"/>
    </source>
</evidence>
<dbReference type="EMBL" id="SGWX01000001">
    <property type="protein sequence ID" value="RZS62004.1"/>
    <property type="molecule type" value="Genomic_DNA"/>
</dbReference>
<protein>
    <submittedName>
        <fullName evidence="5">Glycogen operon protein</fullName>
    </submittedName>
</protein>
<dbReference type="SUPFAM" id="SSF51011">
    <property type="entry name" value="Glycosyl hydrolase domain"/>
    <property type="match status" value="1"/>
</dbReference>
<accession>A0A4Q7M3A8</accession>
<name>A0A4Q7M3A8_9MICO</name>
<gene>
    <name evidence="5" type="ORF">EV386_2321</name>
</gene>
<dbReference type="Pfam" id="PF00128">
    <property type="entry name" value="Alpha-amylase"/>
    <property type="match status" value="1"/>
</dbReference>
<dbReference type="InterPro" id="IPR006047">
    <property type="entry name" value="GH13_cat_dom"/>
</dbReference>
<dbReference type="SUPFAM" id="SSF81296">
    <property type="entry name" value="E set domains"/>
    <property type="match status" value="1"/>
</dbReference>
<keyword evidence="6" id="KW-1185">Reference proteome</keyword>
<dbReference type="OrthoDB" id="3236218at2"/>
<dbReference type="RefSeq" id="WP_130415116.1">
    <property type="nucleotide sequence ID" value="NZ_SGWX01000001.1"/>
</dbReference>
<dbReference type="SUPFAM" id="SSF51445">
    <property type="entry name" value="(Trans)glycosidases"/>
    <property type="match status" value="1"/>
</dbReference>
<feature type="domain" description="Glycosyl hydrolase family 13 catalytic" evidence="4">
    <location>
        <begin position="170"/>
        <end position="581"/>
    </location>
</feature>
<dbReference type="Gene3D" id="3.20.20.80">
    <property type="entry name" value="Glycosidases"/>
    <property type="match status" value="1"/>
</dbReference>
<dbReference type="Gene3D" id="2.60.40.1180">
    <property type="entry name" value="Golgi alpha-mannosidase II"/>
    <property type="match status" value="1"/>
</dbReference>
<keyword evidence="3" id="KW-0809">Transit peptide</keyword>
<evidence type="ECO:0000259" key="4">
    <source>
        <dbReference type="SMART" id="SM00642"/>
    </source>
</evidence>
<evidence type="ECO:0000313" key="6">
    <source>
        <dbReference type="Proteomes" id="UP000293852"/>
    </source>
</evidence>
<proteinExistence type="inferred from homology"/>
<dbReference type="PANTHER" id="PTHR43002">
    <property type="entry name" value="GLYCOGEN DEBRANCHING ENZYME"/>
    <property type="match status" value="1"/>
</dbReference>
<organism evidence="5 6">
    <name type="scientific">Xylanimonas ulmi</name>
    <dbReference type="NCBI Taxonomy" id="228973"/>
    <lineage>
        <taxon>Bacteria</taxon>
        <taxon>Bacillati</taxon>
        <taxon>Actinomycetota</taxon>
        <taxon>Actinomycetes</taxon>
        <taxon>Micrococcales</taxon>
        <taxon>Promicromonosporaceae</taxon>
        <taxon>Xylanimonas</taxon>
    </lineage>
</organism>
<sequence>MSPTGQVVRVDSFPTHEHEGIKLRPGRVMPFGATIVEGGVNFSIYSSHATSCKLALFHRGEPEPYAVIPFLDEFRIGHVFAMVVYGLDYEDTEYGYIMDGPNDFAQGHWFDPDKILLDPYAQIISGRDVWGEMPDDGALRPLRSRILQNDFDWQGDRPLQIPMEDLVIYEAHVRGLTAHPSSGVKHPGTFAAVREKIPYLNDLGINAVELLPVYEFDEFENWRMSPDGSTRLLNYWGYSTVGFFAPKAGLAATGHLGMQADELKALVRDLHRNGIEVILDVVFNHTAEGNENGPYISFRGVDNKTYYLLTPDGWYYNFSGCGNTLNCNNPVVRNMILDCLRYWASEYHIDGFRFDLASILGRDQNGAPLENPPLLESLAFDPVLGKCKLIAEAWDAGGMYQVGTFPSWGRWTEWNGKYRDDVRRFLKGDSGVTWRAAQAMQGSPHVYDPQHRGHCASVNFITAHDGFTLMDLFSYNEKQNLANGEGNRDGGNDNHSWDCQLPGATVEQTRALRHQMVKNALSVLLLSHGVPMLLAGDEFGNSQGGNNNAYCQDNEIAWLDWQDLERNGDIFEYTKRLIALRRDHECLRSSRDAGSPTKNGYPRVSIHGVRPWDAEYGGTTFATLFCGDDDFVYIALNMHWQDVDFQLPQLPPGFTWEKSLASAVDADHPSDGQLRVPARSVIVLTSTTQGV</sequence>
<evidence type="ECO:0000256" key="1">
    <source>
        <dbReference type="ARBA" id="ARBA00008061"/>
    </source>
</evidence>
<keyword evidence="2" id="KW-0378">Hydrolase</keyword>
<dbReference type="InterPro" id="IPR014756">
    <property type="entry name" value="Ig_E-set"/>
</dbReference>
<dbReference type="CDD" id="cd11326">
    <property type="entry name" value="AmyAc_Glg_debranch"/>
    <property type="match status" value="1"/>
</dbReference>
<dbReference type="GO" id="GO:0005975">
    <property type="term" value="P:carbohydrate metabolic process"/>
    <property type="evidence" value="ECO:0007669"/>
    <property type="project" value="InterPro"/>
</dbReference>
<dbReference type="InterPro" id="IPR017853">
    <property type="entry name" value="GH"/>
</dbReference>
<dbReference type="FunFam" id="3.20.20.80:FF:000054">
    <property type="entry name" value="Glycogen debranching enzyme"/>
    <property type="match status" value="1"/>
</dbReference>
<evidence type="ECO:0000256" key="2">
    <source>
        <dbReference type="ARBA" id="ARBA00022801"/>
    </source>
</evidence>
<evidence type="ECO:0000256" key="3">
    <source>
        <dbReference type="ARBA" id="ARBA00022946"/>
    </source>
</evidence>
<dbReference type="AlphaFoldDB" id="A0A4Q7M3A8"/>
<dbReference type="CDD" id="cd11234">
    <property type="entry name" value="E_set_GDE_N"/>
    <property type="match status" value="1"/>
</dbReference>
<dbReference type="Pfam" id="PF02922">
    <property type="entry name" value="CBM_48"/>
    <property type="match status" value="1"/>
</dbReference>